<evidence type="ECO:0000259" key="4">
    <source>
        <dbReference type="PROSITE" id="PS50995"/>
    </source>
</evidence>
<protein>
    <recommendedName>
        <fullName evidence="4">HTH marR-type domain-containing protein</fullName>
    </recommendedName>
</protein>
<keyword evidence="6" id="KW-1185">Reference proteome</keyword>
<keyword evidence="3" id="KW-0804">Transcription</keyword>
<name>A0ABZ3IQ46_9FIRM</name>
<evidence type="ECO:0000256" key="3">
    <source>
        <dbReference type="ARBA" id="ARBA00023163"/>
    </source>
</evidence>
<dbReference type="PRINTS" id="PR00598">
    <property type="entry name" value="HTHMARR"/>
</dbReference>
<keyword evidence="2" id="KW-0238">DNA-binding</keyword>
<gene>
    <name evidence="5" type="ORF">SPSIL_038020</name>
</gene>
<evidence type="ECO:0000256" key="2">
    <source>
        <dbReference type="ARBA" id="ARBA00023125"/>
    </source>
</evidence>
<dbReference type="InterPro" id="IPR036388">
    <property type="entry name" value="WH-like_DNA-bd_sf"/>
</dbReference>
<dbReference type="PANTHER" id="PTHR42756">
    <property type="entry name" value="TRANSCRIPTIONAL REGULATOR, MARR"/>
    <property type="match status" value="1"/>
</dbReference>
<dbReference type="InterPro" id="IPR000835">
    <property type="entry name" value="HTH_MarR-typ"/>
</dbReference>
<dbReference type="PANTHER" id="PTHR42756:SF1">
    <property type="entry name" value="TRANSCRIPTIONAL REPRESSOR OF EMRAB OPERON"/>
    <property type="match status" value="1"/>
</dbReference>
<feature type="domain" description="HTH marR-type" evidence="4">
    <location>
        <begin position="4"/>
        <end position="142"/>
    </location>
</feature>
<dbReference type="Gene3D" id="1.10.10.10">
    <property type="entry name" value="Winged helix-like DNA-binding domain superfamily/Winged helix DNA-binding domain"/>
    <property type="match status" value="1"/>
</dbReference>
<evidence type="ECO:0000313" key="5">
    <source>
        <dbReference type="EMBL" id="XFO67583.1"/>
    </source>
</evidence>
<dbReference type="Pfam" id="PF01047">
    <property type="entry name" value="MarR"/>
    <property type="match status" value="1"/>
</dbReference>
<evidence type="ECO:0000256" key="1">
    <source>
        <dbReference type="ARBA" id="ARBA00023015"/>
    </source>
</evidence>
<dbReference type="SMART" id="SM00347">
    <property type="entry name" value="HTH_MARR"/>
    <property type="match status" value="1"/>
</dbReference>
<dbReference type="PROSITE" id="PS50995">
    <property type="entry name" value="HTH_MARR_2"/>
    <property type="match status" value="1"/>
</dbReference>
<reference evidence="5" key="1">
    <citation type="submission" date="2024-05" db="EMBL/GenBank/DDBJ databases">
        <title>Isolation and characterization of Sporomusa carbonis sp. nov., a carboxydotrophic hydrogenogen in the genus of Sporomusa isolated from a charcoal burning pile.</title>
        <authorList>
            <person name="Boeer T."/>
            <person name="Rosenbaum F."/>
            <person name="Eysell L."/>
            <person name="Mueller V."/>
            <person name="Daniel R."/>
            <person name="Poehlein A."/>
        </authorList>
    </citation>
    <scope>NUCLEOTIDE SEQUENCE [LARGE SCALE GENOMIC DNA]</scope>
    <source>
        <strain evidence="5">DSM 10669</strain>
    </source>
</reference>
<dbReference type="InterPro" id="IPR036390">
    <property type="entry name" value="WH_DNA-bd_sf"/>
</dbReference>
<evidence type="ECO:0000313" key="6">
    <source>
        <dbReference type="Proteomes" id="UP000216752"/>
    </source>
</evidence>
<dbReference type="SUPFAM" id="SSF46785">
    <property type="entry name" value="Winged helix' DNA-binding domain"/>
    <property type="match status" value="1"/>
</dbReference>
<organism evidence="5 6">
    <name type="scientific">Sporomusa silvacetica DSM 10669</name>
    <dbReference type="NCBI Taxonomy" id="1123289"/>
    <lineage>
        <taxon>Bacteria</taxon>
        <taxon>Bacillati</taxon>
        <taxon>Bacillota</taxon>
        <taxon>Negativicutes</taxon>
        <taxon>Selenomonadales</taxon>
        <taxon>Sporomusaceae</taxon>
        <taxon>Sporomusa</taxon>
    </lineage>
</organism>
<sequence>METEALIVKYIDILSKSMRQSMRNYKEESDRGELLNLTITQLHYLHAINEMDAPTFKQLVEKFNVQKSTVTDIVNRLIKRNMVYKQQSEEDLRVFHVYLAEKGKELLEMESRGYFHFAHKMTKCLADEEKKQFTDVLKKIVTEFNK</sequence>
<dbReference type="EMBL" id="CP155573">
    <property type="protein sequence ID" value="XFO67583.1"/>
    <property type="molecule type" value="Genomic_DNA"/>
</dbReference>
<proteinExistence type="predicted"/>
<keyword evidence="1" id="KW-0805">Transcription regulation</keyword>
<dbReference type="Proteomes" id="UP000216752">
    <property type="component" value="Chromosome"/>
</dbReference>
<accession>A0ABZ3IQ46</accession>